<dbReference type="SUPFAM" id="SSF54523">
    <property type="entry name" value="Pili subunits"/>
    <property type="match status" value="1"/>
</dbReference>
<evidence type="ECO:0000313" key="1">
    <source>
        <dbReference type="EMBL" id="OGY96903.1"/>
    </source>
</evidence>
<gene>
    <name evidence="1" type="ORF">A2128_02225</name>
</gene>
<dbReference type="EMBL" id="MHKV01000030">
    <property type="protein sequence ID" value="OGY96903.1"/>
    <property type="molecule type" value="Genomic_DNA"/>
</dbReference>
<dbReference type="Pfam" id="PF07963">
    <property type="entry name" value="N_methyl"/>
    <property type="match status" value="1"/>
</dbReference>
<comment type="caution">
    <text evidence="1">The sequence shown here is derived from an EMBL/GenBank/DDBJ whole genome shotgun (WGS) entry which is preliminary data.</text>
</comment>
<name>A0A1G2C675_9BACT</name>
<evidence type="ECO:0000313" key="2">
    <source>
        <dbReference type="Proteomes" id="UP000176349"/>
    </source>
</evidence>
<sequence>MKSHIAHRGSRKGFTMIELIVAMGIFLILIAAATSGFVQALRTQRAIVALMAANDNASSVLEQMAREIRVGYNFQTNTSEDELTFVNAYNEIVTYRLDNQTIERGTGGMGGTTFAPLTPEIVRIDGMKFRLQGAQSGDREAPRVTINLMVGARGKGVENIVVNIQTTVSARLIDS</sequence>
<dbReference type="AlphaFoldDB" id="A0A1G2C675"/>
<dbReference type="InterPro" id="IPR012902">
    <property type="entry name" value="N_methyl_site"/>
</dbReference>
<dbReference type="InterPro" id="IPR045584">
    <property type="entry name" value="Pilin-like"/>
</dbReference>
<evidence type="ECO:0008006" key="3">
    <source>
        <dbReference type="Google" id="ProtNLM"/>
    </source>
</evidence>
<proteinExistence type="predicted"/>
<protein>
    <recommendedName>
        <fullName evidence="3">Prepilin-type N-terminal cleavage/methylation domain-containing protein</fullName>
    </recommendedName>
</protein>
<reference evidence="1 2" key="1">
    <citation type="journal article" date="2016" name="Nat. Commun.">
        <title>Thousands of microbial genomes shed light on interconnected biogeochemical processes in an aquifer system.</title>
        <authorList>
            <person name="Anantharaman K."/>
            <person name="Brown C.T."/>
            <person name="Hug L.A."/>
            <person name="Sharon I."/>
            <person name="Castelle C.J."/>
            <person name="Probst A.J."/>
            <person name="Thomas B.C."/>
            <person name="Singh A."/>
            <person name="Wilkins M.J."/>
            <person name="Karaoz U."/>
            <person name="Brodie E.L."/>
            <person name="Williams K.H."/>
            <person name="Hubbard S.S."/>
            <person name="Banfield J.F."/>
        </authorList>
    </citation>
    <scope>NUCLEOTIDE SEQUENCE [LARGE SCALE GENOMIC DNA]</scope>
</reference>
<dbReference type="NCBIfam" id="TIGR02532">
    <property type="entry name" value="IV_pilin_GFxxxE"/>
    <property type="match status" value="1"/>
</dbReference>
<accession>A0A1G2C675</accession>
<dbReference type="Proteomes" id="UP000176349">
    <property type="component" value="Unassembled WGS sequence"/>
</dbReference>
<organism evidence="1 2">
    <name type="scientific">Candidatus Liptonbacteria bacterium GWC1_60_9</name>
    <dbReference type="NCBI Taxonomy" id="1798645"/>
    <lineage>
        <taxon>Bacteria</taxon>
        <taxon>Candidatus Liptoniibacteriota</taxon>
    </lineage>
</organism>